<sequence>MSSDGRRRVRGPYILIHELSNLEDWITGFEILQHHVAQAAFHDSLERSDPPRCHPLTRRAILEKIMNWIWDPDNVKVFIWIYGPAGGGKTALAQSIAEMCAAASSLGASFFFSRTVAGKKDFDRLVSTLAYQLALHIPEIREGIGLAIERDPTVFSRSLAKQMQVLIFQPLSAAAEDPSKKETMIKRKNVVVLDDFDECGDSSSQRDVLNVLSAQVKLLELPVFFLITSRPEQQIRVAFSKPELDSQTLAVALDEDLNPDDDIRLFLEQKFRELKVNHPSGSQLLDQWPSEDDIRHIVRQSSGQFIYAATVMKF</sequence>
<dbReference type="HOGENOM" id="CLU_000288_6_10_1"/>
<dbReference type="Pfam" id="PF24883">
    <property type="entry name" value="NPHP3_N"/>
    <property type="match status" value="1"/>
</dbReference>
<dbReference type="STRING" id="686832.A0A0C2Y5W7"/>
<dbReference type="SUPFAM" id="SSF52540">
    <property type="entry name" value="P-loop containing nucleoside triphosphate hydrolases"/>
    <property type="match status" value="1"/>
</dbReference>
<dbReference type="PANTHER" id="PTHR10039">
    <property type="entry name" value="AMELOGENIN"/>
    <property type="match status" value="1"/>
</dbReference>
<keyword evidence="4" id="KW-1185">Reference proteome</keyword>
<dbReference type="Gene3D" id="3.40.50.300">
    <property type="entry name" value="P-loop containing nucleotide triphosphate hydrolases"/>
    <property type="match status" value="1"/>
</dbReference>
<evidence type="ECO:0000313" key="4">
    <source>
        <dbReference type="Proteomes" id="UP000053424"/>
    </source>
</evidence>
<dbReference type="PANTHER" id="PTHR10039:SF16">
    <property type="entry name" value="GPI INOSITOL-DEACYLASE"/>
    <property type="match status" value="1"/>
</dbReference>
<dbReference type="InterPro" id="IPR027417">
    <property type="entry name" value="P-loop_NTPase"/>
</dbReference>
<keyword evidence="1" id="KW-0677">Repeat</keyword>
<gene>
    <name evidence="3" type="ORF">M413DRAFT_78269</name>
</gene>
<protein>
    <recommendedName>
        <fullName evidence="2">Nephrocystin 3-like N-terminal domain-containing protein</fullName>
    </recommendedName>
</protein>
<organism evidence="3 4">
    <name type="scientific">Hebeloma cylindrosporum</name>
    <dbReference type="NCBI Taxonomy" id="76867"/>
    <lineage>
        <taxon>Eukaryota</taxon>
        <taxon>Fungi</taxon>
        <taxon>Dikarya</taxon>
        <taxon>Basidiomycota</taxon>
        <taxon>Agaricomycotina</taxon>
        <taxon>Agaricomycetes</taxon>
        <taxon>Agaricomycetidae</taxon>
        <taxon>Agaricales</taxon>
        <taxon>Agaricineae</taxon>
        <taxon>Hymenogastraceae</taxon>
        <taxon>Hebeloma</taxon>
    </lineage>
</organism>
<feature type="non-terminal residue" evidence="3">
    <location>
        <position position="314"/>
    </location>
</feature>
<evidence type="ECO:0000259" key="2">
    <source>
        <dbReference type="Pfam" id="PF24883"/>
    </source>
</evidence>
<dbReference type="AlphaFoldDB" id="A0A0C2Y5W7"/>
<name>A0A0C2Y5W7_HEBCY</name>
<feature type="domain" description="Nephrocystin 3-like N-terminal" evidence="2">
    <location>
        <begin position="64"/>
        <end position="230"/>
    </location>
</feature>
<evidence type="ECO:0000256" key="1">
    <source>
        <dbReference type="ARBA" id="ARBA00022737"/>
    </source>
</evidence>
<dbReference type="InterPro" id="IPR056884">
    <property type="entry name" value="NPHP3-like_N"/>
</dbReference>
<dbReference type="Proteomes" id="UP000053424">
    <property type="component" value="Unassembled WGS sequence"/>
</dbReference>
<dbReference type="EMBL" id="KN831805">
    <property type="protein sequence ID" value="KIM36447.1"/>
    <property type="molecule type" value="Genomic_DNA"/>
</dbReference>
<reference evidence="3 4" key="1">
    <citation type="submission" date="2014-04" db="EMBL/GenBank/DDBJ databases">
        <authorList>
            <consortium name="DOE Joint Genome Institute"/>
            <person name="Kuo A."/>
            <person name="Gay G."/>
            <person name="Dore J."/>
            <person name="Kohler A."/>
            <person name="Nagy L.G."/>
            <person name="Floudas D."/>
            <person name="Copeland A."/>
            <person name="Barry K.W."/>
            <person name="Cichocki N."/>
            <person name="Veneault-Fourrey C."/>
            <person name="LaButti K."/>
            <person name="Lindquist E.A."/>
            <person name="Lipzen A."/>
            <person name="Lundell T."/>
            <person name="Morin E."/>
            <person name="Murat C."/>
            <person name="Sun H."/>
            <person name="Tunlid A."/>
            <person name="Henrissat B."/>
            <person name="Grigoriev I.V."/>
            <person name="Hibbett D.S."/>
            <person name="Martin F."/>
            <person name="Nordberg H.P."/>
            <person name="Cantor M.N."/>
            <person name="Hua S.X."/>
        </authorList>
    </citation>
    <scope>NUCLEOTIDE SEQUENCE [LARGE SCALE GENOMIC DNA]</scope>
    <source>
        <strain evidence="4">h7</strain>
    </source>
</reference>
<accession>A0A0C2Y5W7</accession>
<reference evidence="4" key="2">
    <citation type="submission" date="2015-01" db="EMBL/GenBank/DDBJ databases">
        <title>Evolutionary Origins and Diversification of the Mycorrhizal Mutualists.</title>
        <authorList>
            <consortium name="DOE Joint Genome Institute"/>
            <consortium name="Mycorrhizal Genomics Consortium"/>
            <person name="Kohler A."/>
            <person name="Kuo A."/>
            <person name="Nagy L.G."/>
            <person name="Floudas D."/>
            <person name="Copeland A."/>
            <person name="Barry K.W."/>
            <person name="Cichocki N."/>
            <person name="Veneault-Fourrey C."/>
            <person name="LaButti K."/>
            <person name="Lindquist E.A."/>
            <person name="Lipzen A."/>
            <person name="Lundell T."/>
            <person name="Morin E."/>
            <person name="Murat C."/>
            <person name="Riley R."/>
            <person name="Ohm R."/>
            <person name="Sun H."/>
            <person name="Tunlid A."/>
            <person name="Henrissat B."/>
            <person name="Grigoriev I.V."/>
            <person name="Hibbett D.S."/>
            <person name="Martin F."/>
        </authorList>
    </citation>
    <scope>NUCLEOTIDE SEQUENCE [LARGE SCALE GENOMIC DNA]</scope>
    <source>
        <strain evidence="4">h7</strain>
    </source>
</reference>
<evidence type="ECO:0000313" key="3">
    <source>
        <dbReference type="EMBL" id="KIM36447.1"/>
    </source>
</evidence>
<dbReference type="OrthoDB" id="4760524at2759"/>
<proteinExistence type="predicted"/>